<protein>
    <submittedName>
        <fullName evidence="2">Uncharacterized protein</fullName>
    </submittedName>
</protein>
<dbReference type="PANTHER" id="PTHR12161:SF5">
    <property type="entry name" value="IST1 HOMOLOG"/>
    <property type="match status" value="1"/>
</dbReference>
<evidence type="ECO:0000313" key="2">
    <source>
        <dbReference type="EMBL" id="CRZ01865.1"/>
    </source>
</evidence>
<proteinExistence type="inferred from homology"/>
<organism evidence="2">
    <name type="scientific">Spongospora subterranea</name>
    <dbReference type="NCBI Taxonomy" id="70186"/>
    <lineage>
        <taxon>Eukaryota</taxon>
        <taxon>Sar</taxon>
        <taxon>Rhizaria</taxon>
        <taxon>Endomyxa</taxon>
        <taxon>Phytomyxea</taxon>
        <taxon>Plasmodiophorida</taxon>
        <taxon>Plasmodiophoridae</taxon>
        <taxon>Spongospora</taxon>
    </lineage>
</organism>
<accession>A0A0H5QIG9</accession>
<dbReference type="PANTHER" id="PTHR12161">
    <property type="entry name" value="IST1 FAMILY MEMBER"/>
    <property type="match status" value="1"/>
</dbReference>
<dbReference type="Pfam" id="PF03398">
    <property type="entry name" value="Ist1"/>
    <property type="match status" value="1"/>
</dbReference>
<evidence type="ECO:0000256" key="1">
    <source>
        <dbReference type="ARBA" id="ARBA00005536"/>
    </source>
</evidence>
<sequence>MGQKFSQQNLKVNAKMATSHLALLKSKKSNLLQTSKREVATLVSVNKIPLAEIKIESIIQQEDLIIAIEILGLHCDRILNRVSQIASQPKCPEDIFVSIATVIYCSTRLPIPEFHSIATQMALKYSKEWVMPLNDRKQYVDPKVLERIDVNPPSKARLAKRLADLAAEFKLDYSPEVEDVAPAVAAEAPVVAVNSQKVAVEPHEVTVDAVEAPVLQRKSVSFSHQFPELESAQKQVPTKKVAELVDGPTLLSSESEPPVLKPGSGSLAAEFAELDELANCSENGAVDASAVVPENAPVPSAGFDDLELRLQALNR</sequence>
<dbReference type="EMBL" id="HACM01001423">
    <property type="protein sequence ID" value="CRZ01865.1"/>
    <property type="molecule type" value="Transcribed_RNA"/>
</dbReference>
<name>A0A0H5QIG9_9EUKA</name>
<dbReference type="GO" id="GO:0015031">
    <property type="term" value="P:protein transport"/>
    <property type="evidence" value="ECO:0007669"/>
    <property type="project" value="InterPro"/>
</dbReference>
<comment type="similarity">
    <text evidence="1">Belongs to the IST1 family.</text>
</comment>
<dbReference type="InterPro" id="IPR005061">
    <property type="entry name" value="Ist1"/>
</dbReference>
<dbReference type="Gene3D" id="1.20.1260.60">
    <property type="entry name" value="Vacuolar protein sorting-associated protein Ist1"/>
    <property type="match status" value="1"/>
</dbReference>
<dbReference type="AlphaFoldDB" id="A0A0H5QIG9"/>
<reference evidence="2" key="1">
    <citation type="submission" date="2015-04" db="EMBL/GenBank/DDBJ databases">
        <title>The genome sequence of the plant pathogenic Rhizarian Plasmodiophora brassicae reveals insights in its biotrophic life cycle and the origin of chitin synthesis.</title>
        <authorList>
            <person name="Schwelm A."/>
            <person name="Fogelqvist J."/>
            <person name="Knaust A."/>
            <person name="Julke S."/>
            <person name="Lilja T."/>
            <person name="Dhandapani V."/>
            <person name="Bonilla-Rosso G."/>
            <person name="Karlsson M."/>
            <person name="Shevchenko A."/>
            <person name="Choi S.R."/>
            <person name="Kim H.G."/>
            <person name="Park J.Y."/>
            <person name="Lim Y.P."/>
            <person name="Ludwig-Muller J."/>
            <person name="Dixelius C."/>
        </authorList>
    </citation>
    <scope>NUCLEOTIDE SEQUENCE</scope>
    <source>
        <tissue evidence="2">Potato root galls</tissue>
    </source>
</reference>
<dbReference type="InterPro" id="IPR042277">
    <property type="entry name" value="IST1-like"/>
</dbReference>